<dbReference type="PANTHER" id="PTHR21599:SF0">
    <property type="entry name" value="GLYCERATE KINASE"/>
    <property type="match status" value="1"/>
</dbReference>
<dbReference type="Pfam" id="PF02595">
    <property type="entry name" value="Gly_kinase"/>
    <property type="match status" value="1"/>
</dbReference>
<dbReference type="GO" id="GO:0031388">
    <property type="term" value="P:organic acid phosphorylation"/>
    <property type="evidence" value="ECO:0007669"/>
    <property type="project" value="UniProtKB-UniRule"/>
</dbReference>
<keyword evidence="3 4" id="KW-0418">Kinase</keyword>
<dbReference type="Gene3D" id="3.40.50.10350">
    <property type="entry name" value="Glycerate kinase, domain 1"/>
    <property type="match status" value="1"/>
</dbReference>
<proteinExistence type="inferred from homology"/>
<dbReference type="InterPro" id="IPR018197">
    <property type="entry name" value="Glycerate_kinase_RE-like"/>
</dbReference>
<dbReference type="SUPFAM" id="SSF110738">
    <property type="entry name" value="Glycerate kinase I"/>
    <property type="match status" value="1"/>
</dbReference>
<dbReference type="OrthoDB" id="9774290at2"/>
<protein>
    <submittedName>
        <fullName evidence="5">Glycerate kinase</fullName>
    </submittedName>
</protein>
<keyword evidence="2 4" id="KW-0808">Transferase</keyword>
<evidence type="ECO:0000313" key="6">
    <source>
        <dbReference type="Proteomes" id="UP000270219"/>
    </source>
</evidence>
<evidence type="ECO:0000256" key="2">
    <source>
        <dbReference type="ARBA" id="ARBA00022679"/>
    </source>
</evidence>
<dbReference type="Proteomes" id="UP000270219">
    <property type="component" value="Unassembled WGS sequence"/>
</dbReference>
<evidence type="ECO:0000256" key="4">
    <source>
        <dbReference type="PIRNR" id="PIRNR006078"/>
    </source>
</evidence>
<comment type="caution">
    <text evidence="5">The sequence shown here is derived from an EMBL/GenBank/DDBJ whole genome shotgun (WGS) entry which is preliminary data.</text>
</comment>
<reference evidence="5 6" key="1">
    <citation type="submission" date="2018-10" db="EMBL/GenBank/DDBJ databases">
        <title>Oceanobacillus sp. YLB-02 draft genome.</title>
        <authorList>
            <person name="Yu L."/>
        </authorList>
    </citation>
    <scope>NUCLEOTIDE SEQUENCE [LARGE SCALE GENOMIC DNA]</scope>
    <source>
        <strain evidence="5 6">YLB-02</strain>
    </source>
</reference>
<dbReference type="PIRSF" id="PIRSF006078">
    <property type="entry name" value="GlxK"/>
    <property type="match status" value="1"/>
</dbReference>
<dbReference type="NCBIfam" id="TIGR00045">
    <property type="entry name" value="glycerate kinase"/>
    <property type="match status" value="1"/>
</dbReference>
<comment type="similarity">
    <text evidence="1 4">Belongs to the glycerate kinase type-1 family.</text>
</comment>
<name>A0A498DJ51_9BACI</name>
<evidence type="ECO:0000256" key="3">
    <source>
        <dbReference type="ARBA" id="ARBA00022777"/>
    </source>
</evidence>
<dbReference type="PANTHER" id="PTHR21599">
    <property type="entry name" value="GLYCERATE KINASE"/>
    <property type="match status" value="1"/>
</dbReference>
<accession>A0A498DJ51</accession>
<dbReference type="InterPro" id="IPR018193">
    <property type="entry name" value="Glyc_kinase_flavodox-like_fold"/>
</dbReference>
<keyword evidence="6" id="KW-1185">Reference proteome</keyword>
<evidence type="ECO:0000256" key="1">
    <source>
        <dbReference type="ARBA" id="ARBA00006284"/>
    </source>
</evidence>
<dbReference type="InterPro" id="IPR036129">
    <property type="entry name" value="Glycerate_kinase_sf"/>
</dbReference>
<gene>
    <name evidence="5" type="ORF">D8M04_04450</name>
</gene>
<dbReference type="RefSeq" id="WP_121521713.1">
    <property type="nucleotide sequence ID" value="NZ_RCHR01000002.1"/>
</dbReference>
<evidence type="ECO:0000313" key="5">
    <source>
        <dbReference type="EMBL" id="RLL46462.1"/>
    </source>
</evidence>
<organism evidence="5 6">
    <name type="scientific">Oceanobacillus piezotolerans</name>
    <dbReference type="NCBI Taxonomy" id="2448030"/>
    <lineage>
        <taxon>Bacteria</taxon>
        <taxon>Bacillati</taxon>
        <taxon>Bacillota</taxon>
        <taxon>Bacilli</taxon>
        <taxon>Bacillales</taxon>
        <taxon>Bacillaceae</taxon>
        <taxon>Oceanobacillus</taxon>
    </lineage>
</organism>
<dbReference type="EMBL" id="RCHR01000002">
    <property type="protein sequence ID" value="RLL46462.1"/>
    <property type="molecule type" value="Genomic_DNA"/>
</dbReference>
<sequence length="374" mass="39537">MNIILAPDSFKGSLTALEAAETMREAILDVNESHHVIMKPMADGGEGTLDVMLASAEGKRVTVSCTGPLGEKIQTSYGILESKQAVIELASIAGLTQVPISKRDPDHTTTLGVGEVIRDAINRNCTSIVIGLGGSATNDGGLGMLIALGMKAWDEKGNLLTGFGKDLQQVRKLSFKEMDPRLHGIDIKVASDVDNPLCGSRGASYVFGPQKGASPTQVSQYDKALSHYAHLIETTVNKSWRGVPGSGAAGGVGFALLAIGADLVSGANLLASTLLLEEDIKQADLVITGEGQSDVQTLYGKAPGHVAFLANKYDIPVVLISGSLGGELDRLRERFSGCFSIINKPITLGECISQAKTLLYEQTKQIIHFAESLY</sequence>
<dbReference type="AlphaFoldDB" id="A0A498DJ51"/>
<dbReference type="InterPro" id="IPR004381">
    <property type="entry name" value="Glycerate_kinase"/>
</dbReference>
<dbReference type="GO" id="GO:0008887">
    <property type="term" value="F:glycerate kinase activity"/>
    <property type="evidence" value="ECO:0007669"/>
    <property type="project" value="UniProtKB-UniRule"/>
</dbReference>
<dbReference type="Gene3D" id="3.90.1510.10">
    <property type="entry name" value="Glycerate kinase, domain 2"/>
    <property type="match status" value="1"/>
</dbReference>